<organism evidence="4 5">
    <name type="scientific">Marchantia polymorpha subsp. ruderalis</name>
    <dbReference type="NCBI Taxonomy" id="1480154"/>
    <lineage>
        <taxon>Eukaryota</taxon>
        <taxon>Viridiplantae</taxon>
        <taxon>Streptophyta</taxon>
        <taxon>Embryophyta</taxon>
        <taxon>Marchantiophyta</taxon>
        <taxon>Marchantiopsida</taxon>
        <taxon>Marchantiidae</taxon>
        <taxon>Marchantiales</taxon>
        <taxon>Marchantiaceae</taxon>
        <taxon>Marchantia</taxon>
    </lineage>
</organism>
<feature type="compositionally biased region" description="Pro residues" evidence="1">
    <location>
        <begin position="217"/>
        <end position="229"/>
    </location>
</feature>
<evidence type="ECO:0000313" key="4">
    <source>
        <dbReference type="EMBL" id="OAE35206.1"/>
    </source>
</evidence>
<evidence type="ECO:0000313" key="6">
    <source>
        <dbReference type="Proteomes" id="UP001162541"/>
    </source>
</evidence>
<dbReference type="PANTHER" id="PTHR33210:SF16">
    <property type="entry name" value="OS04G0517000 PROTEIN"/>
    <property type="match status" value="1"/>
</dbReference>
<reference evidence="3" key="2">
    <citation type="journal article" date="2019" name="Curr. Biol.">
        <title>Chromatin organization in early land plants reveals an ancestral association between H3K27me3, transposons, and constitutive heterochromatin.</title>
        <authorList>
            <person name="Montgomery S.A."/>
            <person name="Tanizawa Y."/>
            <person name="Galik B."/>
            <person name="Wang N."/>
            <person name="Ito T."/>
            <person name="Mochizuki T."/>
            <person name="Akimcheva S."/>
            <person name="Bowman J."/>
            <person name="Cognat V."/>
            <person name="Drouard L."/>
            <person name="Ekker H."/>
            <person name="Houng S."/>
            <person name="Kohchi T."/>
            <person name="Lin S."/>
            <person name="Liu L.D."/>
            <person name="Nakamura Y."/>
            <person name="Valeeva L.R."/>
            <person name="Shakirov E.V."/>
            <person name="Shippen D.E."/>
            <person name="Wei W."/>
            <person name="Yagura M."/>
            <person name="Yamaoka S."/>
            <person name="Yamato K.T."/>
            <person name="Liu C."/>
            <person name="Berger F."/>
        </authorList>
    </citation>
    <scope>NUCLEOTIDE SEQUENCE [LARGE SCALE GENOMIC DNA]</scope>
    <source>
        <strain evidence="3">Tak-1</strain>
    </source>
</reference>
<dbReference type="Proteomes" id="UP001162541">
    <property type="component" value="Chromosome 3"/>
</dbReference>
<feature type="region of interest" description="Disordered" evidence="1">
    <location>
        <begin position="37"/>
        <end position="229"/>
    </location>
</feature>
<evidence type="ECO:0008006" key="7">
    <source>
        <dbReference type="Google" id="ProtNLM"/>
    </source>
</evidence>
<dbReference type="InterPro" id="IPR039923">
    <property type="entry name" value="Protodermal_1"/>
</dbReference>
<feature type="chain" id="PRO_5042333844" description="Cathepsin propeptide inhibitor domain-containing protein" evidence="2">
    <location>
        <begin position="32"/>
        <end position="346"/>
    </location>
</feature>
<dbReference type="AlphaFoldDB" id="A0A176WSD5"/>
<dbReference type="EMBL" id="AP019868">
    <property type="protein sequence ID" value="BBN05135.1"/>
    <property type="molecule type" value="Genomic_DNA"/>
</dbReference>
<sequence length="346" mass="35389">MSMTGRRGGNMTAALILCTLCIAAGIPSALSTKQPENWDWFPGHGGGYTPPSGGDSPPLFPAPEYPPDSPPLDGPPLDPTPPVDGGSPPYDGGSPPYDGGSPPYDGGSPPYDGGSPPYDGGSPPYDGGSPPYDGGSPPYDGGSPPYDGGSPPYGGGSPPYDGGSPPYDGGSPPYDGGSPPYDGGSPPYDGGSPPYDGGSPPYDGGIPPIGSDSPPYYVDPPTYPVDPPTEEPIPWAAGCTASYWASTAEKWPEMYTESSTVGDAFGKEATAHYGDVTLLDALLVTGKDGYSSLMKHGVASLFNSHKMGFQYSTEEVKTQFNGAMSSEEAAAVQAMKFENANKGYNV</sequence>
<proteinExistence type="predicted"/>
<evidence type="ECO:0000313" key="3">
    <source>
        <dbReference type="EMBL" id="BBN05135.1"/>
    </source>
</evidence>
<feature type="compositionally biased region" description="Low complexity" evidence="1">
    <location>
        <begin position="158"/>
        <end position="216"/>
    </location>
</feature>
<dbReference type="Proteomes" id="UP000077202">
    <property type="component" value="Unassembled WGS sequence"/>
</dbReference>
<accession>A0A176WSD5</accession>
<keyword evidence="5" id="KW-1185">Reference proteome</keyword>
<feature type="compositionally biased region" description="Pro residues" evidence="1">
    <location>
        <begin position="58"/>
        <end position="82"/>
    </location>
</feature>
<gene>
    <name evidence="4" type="ORF">AXG93_1550s1120</name>
    <name evidence="3" type="ORF">Mp_3g10620</name>
</gene>
<evidence type="ECO:0000256" key="1">
    <source>
        <dbReference type="SAM" id="MobiDB-lite"/>
    </source>
</evidence>
<feature type="compositionally biased region" description="Low complexity" evidence="1">
    <location>
        <begin position="83"/>
        <end position="150"/>
    </location>
</feature>
<name>A0A176WSD5_MARPO</name>
<protein>
    <recommendedName>
        <fullName evidence="7">Cathepsin propeptide inhibitor domain-containing protein</fullName>
    </recommendedName>
</protein>
<dbReference type="EMBL" id="LVLJ01000228">
    <property type="protein sequence ID" value="OAE35206.1"/>
    <property type="molecule type" value="Genomic_DNA"/>
</dbReference>
<dbReference type="PANTHER" id="PTHR33210">
    <property type="entry name" value="PROTODERMAL FACTOR 1"/>
    <property type="match status" value="1"/>
</dbReference>
<reference evidence="6" key="3">
    <citation type="journal article" date="2020" name="Curr. Biol.">
        <title>Chromatin organization in early land plants reveals an ancestral association between H3K27me3, transposons, and constitutive heterochromatin.</title>
        <authorList>
            <person name="Montgomery S.A."/>
            <person name="Tanizawa Y."/>
            <person name="Galik B."/>
            <person name="Wang N."/>
            <person name="Ito T."/>
            <person name="Mochizuki T."/>
            <person name="Akimcheva S."/>
            <person name="Bowman J.L."/>
            <person name="Cognat V."/>
            <person name="Marechal-Drouard L."/>
            <person name="Ekker H."/>
            <person name="Hong S.F."/>
            <person name="Kohchi T."/>
            <person name="Lin S.S."/>
            <person name="Liu L.D."/>
            <person name="Nakamura Y."/>
            <person name="Valeeva L.R."/>
            <person name="Shakirov E.V."/>
            <person name="Shippen D.E."/>
            <person name="Wei W.L."/>
            <person name="Yagura M."/>
            <person name="Yamaoka S."/>
            <person name="Yamato K.T."/>
            <person name="Liu C."/>
            <person name="Berger F."/>
        </authorList>
    </citation>
    <scope>NUCLEOTIDE SEQUENCE [LARGE SCALE GENOMIC DNA]</scope>
    <source>
        <strain evidence="6">Tak-1</strain>
    </source>
</reference>
<evidence type="ECO:0000313" key="5">
    <source>
        <dbReference type="Proteomes" id="UP000077202"/>
    </source>
</evidence>
<keyword evidence="2" id="KW-0732">Signal</keyword>
<evidence type="ECO:0000256" key="2">
    <source>
        <dbReference type="SAM" id="SignalP"/>
    </source>
</evidence>
<reference evidence="4 5" key="1">
    <citation type="submission" date="2016-03" db="EMBL/GenBank/DDBJ databases">
        <title>Mechanisms controlling the formation of the plant cell surface in tip-growing cells are functionally conserved among land plants.</title>
        <authorList>
            <person name="Honkanen S."/>
            <person name="Jones V.A."/>
            <person name="Morieri G."/>
            <person name="Champion C."/>
            <person name="Hetherington A.J."/>
            <person name="Kelly S."/>
            <person name="Saint-Marcoux D."/>
            <person name="Proust H."/>
            <person name="Prescott H."/>
            <person name="Dolan L."/>
        </authorList>
    </citation>
    <scope>NUCLEOTIDE SEQUENCE [LARGE SCALE GENOMIC DNA]</scope>
    <source>
        <strain evidence="5">cv. Tak-1 and cv. Tak-2</strain>
        <tissue evidence="4">Whole gametophyte</tissue>
    </source>
</reference>
<feature type="signal peptide" evidence="2">
    <location>
        <begin position="1"/>
        <end position="31"/>
    </location>
</feature>